<dbReference type="GO" id="GO:0071014">
    <property type="term" value="C:post-mRNA release spliceosomal complex"/>
    <property type="evidence" value="ECO:0007669"/>
    <property type="project" value="TreeGrafter"/>
</dbReference>
<dbReference type="GO" id="GO:0000974">
    <property type="term" value="C:Prp19 complex"/>
    <property type="evidence" value="ECO:0007669"/>
    <property type="project" value="TreeGrafter"/>
</dbReference>
<feature type="compositionally biased region" description="Polar residues" evidence="8">
    <location>
        <begin position="152"/>
        <end position="164"/>
    </location>
</feature>
<dbReference type="PANTHER" id="PTHR13264:SF5">
    <property type="entry name" value="PRE-MRNA-SPLICING FACTOR SYF2"/>
    <property type="match status" value="1"/>
</dbReference>
<keyword evidence="10" id="KW-1185">Reference proteome</keyword>
<dbReference type="AlphaFoldDB" id="A0AAV6LW07"/>
<dbReference type="InterPro" id="IPR007942">
    <property type="entry name" value="PLipase-like"/>
</dbReference>
<feature type="compositionally biased region" description="Basic and acidic residues" evidence="8">
    <location>
        <begin position="584"/>
        <end position="602"/>
    </location>
</feature>
<evidence type="ECO:0000313" key="10">
    <source>
        <dbReference type="Proteomes" id="UP000685013"/>
    </source>
</evidence>
<dbReference type="GO" id="GO:0071013">
    <property type="term" value="C:catalytic step 2 spliceosome"/>
    <property type="evidence" value="ECO:0007669"/>
    <property type="project" value="TreeGrafter"/>
</dbReference>
<dbReference type="Proteomes" id="UP000685013">
    <property type="component" value="Chromosome 20"/>
</dbReference>
<comment type="caution">
    <text evidence="9">The sequence shown here is derived from an EMBL/GenBank/DDBJ whole genome shotgun (WGS) entry which is preliminary data.</text>
</comment>
<dbReference type="Pfam" id="PF08231">
    <property type="entry name" value="SYF2"/>
    <property type="match status" value="1"/>
</dbReference>
<keyword evidence="7" id="KW-0175">Coiled coil</keyword>
<evidence type="ECO:0000256" key="3">
    <source>
        <dbReference type="ARBA" id="ARBA00022664"/>
    </source>
</evidence>
<keyword evidence="6" id="KW-0539">Nucleus</keyword>
<dbReference type="PANTHER" id="PTHR13264">
    <property type="entry name" value="GCIP-INTERACTING PROTEIN P29"/>
    <property type="match status" value="1"/>
</dbReference>
<keyword evidence="4" id="KW-0747">Spliceosome</keyword>
<evidence type="ECO:0000256" key="7">
    <source>
        <dbReference type="SAM" id="Coils"/>
    </source>
</evidence>
<feature type="region of interest" description="Disordered" evidence="8">
    <location>
        <begin position="550"/>
        <end position="612"/>
    </location>
</feature>
<evidence type="ECO:0000256" key="8">
    <source>
        <dbReference type="SAM" id="MobiDB-lite"/>
    </source>
</evidence>
<feature type="region of interest" description="Disordered" evidence="8">
    <location>
        <begin position="122"/>
        <end position="174"/>
    </location>
</feature>
<dbReference type="EMBL" id="JAGKQH010000020">
    <property type="protein sequence ID" value="KAG6571016.1"/>
    <property type="molecule type" value="Genomic_DNA"/>
</dbReference>
<evidence type="ECO:0000256" key="4">
    <source>
        <dbReference type="ARBA" id="ARBA00022728"/>
    </source>
</evidence>
<sequence length="863" mass="97799">MELRVFISCSLCAKFPEEDVRDQMAESNNGAQCTSIIRLYQQPNRSQGQIFIVCQGNRTLINQVFKWLEKEMNGESKKQIARKYSGDGAMKYSGERKKTVRSDCTNGSNPYHNCNEFCSNITTQSGRPRAERDSGSGGATKDSRPKSPRKLNVSSMSAVSSKPQVTEARALPEEKTNLKNGDYIKPYAEETCFVEDSLTIEEKNKFSHLILVSANALKTDASSITYVKSKEDIKTRPDEISEIVQDPSVHDEEEGGHTTASLNITSFPFPDMIRNHIKWDEDEVKSVLSEPSVPVGKYYVKASSAPILQSIFNKHGDIAASCKLESSSIRSYYLESVCYIIQELQHTKFSQKVSKSKVKELLAIINDLVSSEMNVGWLHSILNDVAEAVESSSGQQWSLEVAKANCDHELELTKKELESRVEDLTRKEKEMSSAKAKVVDTRARLSELELKYGQLNEEISSLQLKGNGNRNYLCDSSPFFPKREENLLLSSSCSNSRRSPSFQCVVGVREVVAKMSDEGRVHPDCRNASNPYHECTEYCFKVIAEVKARNQQNEPVPTSSEGVQAGRSSGSSNFMPPDEYEDLRDEKPNEEGHSDGDTDKFSGGENVEGDFTKLTGRKKKLFEIRLKMNEARKANQTAIAAEKKKMEPPSESRGISKQKWLEDRKKKIGKLLDANGLDMSKAYMLDTQEAAESKYKKWEKDPAPYGWDVFNQKTLYDAYKKRTKNVNVDLEEYNKMKESDPEFYREASSLQYGKAPKISEDKIDNMVKELKDREEKRKSFSHTLWRSKTILSEELHYLIKFESKGYRSSNGPESCFCRPAAAAHHSISSRYEIVFFEINMVLQESVETLDGLVRLRCIHFVHF</sequence>
<feature type="coiled-coil region" evidence="7">
    <location>
        <begin position="407"/>
        <end position="465"/>
    </location>
</feature>
<proteinExistence type="inferred from homology"/>
<comment type="subcellular location">
    <subcellularLocation>
        <location evidence="1">Nucleus</location>
    </subcellularLocation>
</comment>
<feature type="compositionally biased region" description="Polar residues" evidence="8">
    <location>
        <begin position="550"/>
        <end position="574"/>
    </location>
</feature>
<keyword evidence="5" id="KW-0508">mRNA splicing</keyword>
<dbReference type="GO" id="GO:0006397">
    <property type="term" value="P:mRNA processing"/>
    <property type="evidence" value="ECO:0007669"/>
    <property type="project" value="UniProtKB-KW"/>
</dbReference>
<accession>A0AAV6LW07</accession>
<keyword evidence="3" id="KW-0507">mRNA processing</keyword>
<evidence type="ECO:0000313" key="9">
    <source>
        <dbReference type="EMBL" id="KAG6571016.1"/>
    </source>
</evidence>
<feature type="non-terminal residue" evidence="9">
    <location>
        <position position="1"/>
    </location>
</feature>
<comment type="similarity">
    <text evidence="2">Belongs to the SYF2 family.</text>
</comment>
<dbReference type="Pfam" id="PF05278">
    <property type="entry name" value="PEARLI-4"/>
    <property type="match status" value="1"/>
</dbReference>
<evidence type="ECO:0000256" key="1">
    <source>
        <dbReference type="ARBA" id="ARBA00004123"/>
    </source>
</evidence>
<organism evidence="9 10">
    <name type="scientific">Cucurbita argyrosperma subsp. sororia</name>
    <dbReference type="NCBI Taxonomy" id="37648"/>
    <lineage>
        <taxon>Eukaryota</taxon>
        <taxon>Viridiplantae</taxon>
        <taxon>Streptophyta</taxon>
        <taxon>Embryophyta</taxon>
        <taxon>Tracheophyta</taxon>
        <taxon>Spermatophyta</taxon>
        <taxon>Magnoliopsida</taxon>
        <taxon>eudicotyledons</taxon>
        <taxon>Gunneridae</taxon>
        <taxon>Pentapetalae</taxon>
        <taxon>rosids</taxon>
        <taxon>fabids</taxon>
        <taxon>Cucurbitales</taxon>
        <taxon>Cucurbitaceae</taxon>
        <taxon>Cucurbiteae</taxon>
        <taxon>Cucurbita</taxon>
    </lineage>
</organism>
<dbReference type="GO" id="GO:0008380">
    <property type="term" value="P:RNA splicing"/>
    <property type="evidence" value="ECO:0007669"/>
    <property type="project" value="UniProtKB-KW"/>
</dbReference>
<evidence type="ECO:0000256" key="5">
    <source>
        <dbReference type="ARBA" id="ARBA00023187"/>
    </source>
</evidence>
<name>A0AAV6LW07_9ROSI</name>
<evidence type="ECO:0000256" key="6">
    <source>
        <dbReference type="ARBA" id="ARBA00023242"/>
    </source>
</evidence>
<reference evidence="9 10" key="1">
    <citation type="journal article" date="2021" name="Hortic Res">
        <title>The domestication of Cucurbita argyrosperma as revealed by the genome of its wild relative.</title>
        <authorList>
            <person name="Barrera-Redondo J."/>
            <person name="Sanchez-de la Vega G."/>
            <person name="Aguirre-Liguori J.A."/>
            <person name="Castellanos-Morales G."/>
            <person name="Gutierrez-Guerrero Y.T."/>
            <person name="Aguirre-Dugua X."/>
            <person name="Aguirre-Planter E."/>
            <person name="Tenaillon M.I."/>
            <person name="Lira-Saade R."/>
            <person name="Eguiarte L.E."/>
        </authorList>
    </citation>
    <scope>NUCLEOTIDE SEQUENCE [LARGE SCALE GENOMIC DNA]</scope>
    <source>
        <strain evidence="9">JBR-2021</strain>
    </source>
</reference>
<gene>
    <name evidence="9" type="ORF">SDJN03_29931</name>
</gene>
<evidence type="ECO:0000256" key="2">
    <source>
        <dbReference type="ARBA" id="ARBA00010028"/>
    </source>
</evidence>
<protein>
    <submittedName>
        <fullName evidence="9">Uncharacterized protein</fullName>
    </submittedName>
</protein>
<dbReference type="InterPro" id="IPR013260">
    <property type="entry name" value="mRNA_splic_SYF2"/>
</dbReference>